<accession>A0A839GX06</accession>
<reference evidence="1 2" key="1">
    <citation type="submission" date="2020-08" db="EMBL/GenBank/DDBJ databases">
        <title>Genomic Encyclopedia of Type Strains, Phase IV (KMG-IV): sequencing the most valuable type-strain genomes for metagenomic binning, comparative biology and taxonomic classification.</title>
        <authorList>
            <person name="Goeker M."/>
        </authorList>
    </citation>
    <scope>NUCLEOTIDE SEQUENCE [LARGE SCALE GENOMIC DNA]</scope>
    <source>
        <strain evidence="1 2">DSM 29854</strain>
    </source>
</reference>
<name>A0A839GX06_9BACT</name>
<proteinExistence type="predicted"/>
<organism evidence="1 2">
    <name type="scientific">Rufibacter quisquiliarum</name>
    <dbReference type="NCBI Taxonomy" id="1549639"/>
    <lineage>
        <taxon>Bacteria</taxon>
        <taxon>Pseudomonadati</taxon>
        <taxon>Bacteroidota</taxon>
        <taxon>Cytophagia</taxon>
        <taxon>Cytophagales</taxon>
        <taxon>Hymenobacteraceae</taxon>
        <taxon>Rufibacter</taxon>
    </lineage>
</organism>
<sequence>MKKYLFISLILLALYSCDGKQAIIEKTARERVAERLKSPDTADFISAEIVGGTMDTAYVVHVVVDAQNDFGAKKRSSYLVALKQDGERLYWDQEKAVQEAGVKPTKQEIALMAQINDFQ</sequence>
<evidence type="ECO:0000313" key="1">
    <source>
        <dbReference type="EMBL" id="MBA9078958.1"/>
    </source>
</evidence>
<keyword evidence="2" id="KW-1185">Reference proteome</keyword>
<dbReference type="Proteomes" id="UP000563094">
    <property type="component" value="Unassembled WGS sequence"/>
</dbReference>
<dbReference type="EMBL" id="JACJIQ010000017">
    <property type="protein sequence ID" value="MBA9078958.1"/>
    <property type="molecule type" value="Genomic_DNA"/>
</dbReference>
<dbReference type="PROSITE" id="PS51257">
    <property type="entry name" value="PROKAR_LIPOPROTEIN"/>
    <property type="match status" value="1"/>
</dbReference>
<comment type="caution">
    <text evidence="1">The sequence shown here is derived from an EMBL/GenBank/DDBJ whole genome shotgun (WGS) entry which is preliminary data.</text>
</comment>
<dbReference type="RefSeq" id="WP_182514015.1">
    <property type="nucleotide sequence ID" value="NZ_JACJIQ010000017.1"/>
</dbReference>
<gene>
    <name evidence="1" type="ORF">FHS90_003692</name>
</gene>
<dbReference type="AlphaFoldDB" id="A0A839GX06"/>
<evidence type="ECO:0000313" key="2">
    <source>
        <dbReference type="Proteomes" id="UP000563094"/>
    </source>
</evidence>
<protein>
    <submittedName>
        <fullName evidence="1">Uncharacterized protein YcfL</fullName>
    </submittedName>
</protein>